<feature type="compositionally biased region" description="Pro residues" evidence="1">
    <location>
        <begin position="298"/>
        <end position="341"/>
    </location>
</feature>
<feature type="compositionally biased region" description="Pro residues" evidence="1">
    <location>
        <begin position="257"/>
        <end position="266"/>
    </location>
</feature>
<feature type="compositionally biased region" description="Low complexity" evidence="1">
    <location>
        <begin position="392"/>
        <end position="411"/>
    </location>
</feature>
<dbReference type="Proteomes" id="UP001229081">
    <property type="component" value="Unassembled WGS sequence"/>
</dbReference>
<sequence>MGIPRPTGEYAGQMLEGGWPEADEDTFFDRAQAFNGMLHKVTDVIDAARHQQVEVFHGGVWTGGAASAANGALGTNLTEMSTLQDYLATVITWHQHVANLIAQAKSEIGNNVDGTHREISILENDTELEPEERQNAINSLVRAARQANATLIAEAAEQVLESKNWKPPHNALQDLLNRVTPPTPEVPTLVVPTPGTPTPGGPAPTPFEPVPANPYNPLNPGTPVTPVTPTPFEPVPANPYDPLNPVTPGNPGNPTTPITPIPPLNPSTPVTPVNPSPGTPVSPITPVKPKPDDKPAKPVTPAPAPAPAPAPSPTNPSPGVTPAPAPAPAPAPVGPPSPDRPSLPTNPGTPSTPSTPGTDTPHVKPAAAVDAPTQPGQAAGSGPSHRGDDSSPAMAPAAATGMPAAAARGSSTGMGMGTASSGGGASAGSAASPSAGSRAAGGRAPLGAAGRAPATASTRAASARTAAPNRPAPPERRDDDQKDKTPPGDDVTALPSVPVSAARAARDAVAAASARGAKKDPLRLARRVAAALNARDSGGDDDYGFFWVTAVTTDGEIVVANSYGLAYIPEGVELPAKVHLASADRNVPVDEKARSATYPAMAIQGWAAFHDLKLRAVIGTAEQLANTDVGAAKVILEDDDIPESGKMVGRSRLEVVDPSAQAQLQETDDLHLLDLLPPAPADAKVPDDERHMLWFDLMKPMTSTATGREVAHLRAFHAYATHSRDLALHQAYAAADPEAQRPAVVDFLYWRYVAGLLDSALAETP</sequence>
<dbReference type="PANTHER" id="PTHR10068:SF14">
    <property type="entry name" value="CELL WALL ADHESIN EAP1"/>
    <property type="match status" value="1"/>
</dbReference>
<accession>A0A4R5WL60</accession>
<feature type="compositionally biased region" description="Low complexity" evidence="1">
    <location>
        <begin position="243"/>
        <end position="256"/>
    </location>
</feature>
<evidence type="ECO:0000313" key="2">
    <source>
        <dbReference type="EMBL" id="MDP7738000.1"/>
    </source>
</evidence>
<feature type="region of interest" description="Disordered" evidence="1">
    <location>
        <begin position="191"/>
        <end position="499"/>
    </location>
</feature>
<evidence type="ECO:0000256" key="1">
    <source>
        <dbReference type="SAM" id="MobiDB-lite"/>
    </source>
</evidence>
<feature type="compositionally biased region" description="Low complexity" evidence="1">
    <location>
        <begin position="427"/>
        <end position="469"/>
    </location>
</feature>
<name>A0A4R5WL60_9MYCO</name>
<dbReference type="RefSeq" id="WP_133437235.1">
    <property type="nucleotide sequence ID" value="NZ_JAUFSA010000001.1"/>
</dbReference>
<organism evidence="2 3">
    <name type="scientific">Mycobacterium paragordonae</name>
    <dbReference type="NCBI Taxonomy" id="1389713"/>
    <lineage>
        <taxon>Bacteria</taxon>
        <taxon>Bacillati</taxon>
        <taxon>Actinomycetota</taxon>
        <taxon>Actinomycetes</taxon>
        <taxon>Mycobacteriales</taxon>
        <taxon>Mycobacteriaceae</taxon>
        <taxon>Mycobacterium</taxon>
    </lineage>
</organism>
<evidence type="ECO:0000313" key="3">
    <source>
        <dbReference type="Proteomes" id="UP001229081"/>
    </source>
</evidence>
<feature type="compositionally biased region" description="Gly residues" evidence="1">
    <location>
        <begin position="412"/>
        <end position="426"/>
    </location>
</feature>
<comment type="caution">
    <text evidence="2">The sequence shown here is derived from an EMBL/GenBank/DDBJ whole genome shotgun (WGS) entry which is preliminary data.</text>
</comment>
<dbReference type="PANTHER" id="PTHR10068">
    <property type="entry name" value="BONE MARROW PROTEOGLYCAN"/>
    <property type="match status" value="1"/>
</dbReference>
<feature type="compositionally biased region" description="Basic and acidic residues" evidence="1">
    <location>
        <begin position="473"/>
        <end position="487"/>
    </location>
</feature>
<dbReference type="EMBL" id="JAUFSA010000001">
    <property type="protein sequence ID" value="MDP7738000.1"/>
    <property type="molecule type" value="Genomic_DNA"/>
</dbReference>
<gene>
    <name evidence="2" type="ORF">QXL92_24965</name>
</gene>
<proteinExistence type="predicted"/>
<feature type="compositionally biased region" description="Pro residues" evidence="1">
    <location>
        <begin position="194"/>
        <end position="214"/>
    </location>
</feature>
<reference evidence="2" key="1">
    <citation type="submission" date="2023-06" db="EMBL/GenBank/DDBJ databases">
        <title>Identification of two novel mycobacterium reveal diversities and complexities of Mycobacterium gordonae clade.</title>
        <authorList>
            <person name="Matsumoto Y."/>
            <person name="Nakamura S."/>
            <person name="Motooka D."/>
            <person name="Fukushima K."/>
        </authorList>
    </citation>
    <scope>NUCLEOTIDE SEQUENCE</scope>
    <source>
        <strain evidence="2">TY812</strain>
    </source>
</reference>
<dbReference type="AlphaFoldDB" id="A0A4R5WL60"/>
<feature type="compositionally biased region" description="Pro residues" evidence="1">
    <location>
        <begin position="226"/>
        <end position="239"/>
    </location>
</feature>
<protein>
    <submittedName>
        <fullName evidence="2">Secretion protein EspK</fullName>
    </submittedName>
</protein>
<feature type="compositionally biased region" description="Low complexity" evidence="1">
    <location>
        <begin position="342"/>
        <end position="360"/>
    </location>
</feature>